<gene>
    <name evidence="4" type="ORF">JIV24_03945</name>
</gene>
<evidence type="ECO:0000259" key="2">
    <source>
        <dbReference type="Pfam" id="PF07705"/>
    </source>
</evidence>
<dbReference type="InterPro" id="IPR011635">
    <property type="entry name" value="CARDB"/>
</dbReference>
<dbReference type="InterPro" id="IPR008969">
    <property type="entry name" value="CarboxyPept-like_regulatory"/>
</dbReference>
<dbReference type="RefSeq" id="WP_200463710.1">
    <property type="nucleotide sequence ID" value="NZ_JAENRR010000006.1"/>
</dbReference>
<sequence length="938" mass="102117">MKKNFYVIYALVALLCFSLSSAVAQDIYLISDYDAGANPLVASSGILTDDGGVDGPHGLDQTFTATIKPEVATDKVKLNFTLAEYGYFSTIEVFDGTDVNAPLINKVWDHYVNSREALVAYDEFVASNSEGALTVRFITDSHVGPGFQAEISTISETNDDFEVYDILLSDDIIIINEGQTIGAVIKNNGTLTQSKNVVLSVNDVDVEVLSSGEIAKNETSNVTFNWTPLTEGEVTFKVRVIADDNNTNNEYSRNETVYGADNLYENFESAEFPADLWQIEGFGIERFYEEATLNYSCFLSEQGSALITPVLDIKTTSKLIFDAKNGMRSVSVFYEFAENDWRRLVIEEPNFPYNAYIRLEVSFIDFETRSLIEGQYRIKFVAQEGGDYYDRIVGPKLFFHDVNMKASDISAPVYGAANAPVNIDVAIRNMGKQDVADAAYTVELYQKGVTEDVLLQTVDGTALTHLSSTTLRLSHTFTTAEKVEVYAKVNIAGDGDNSNNATDVVAIDVFPEGTQDVTVGTGTDENINAPVKSNAEYSIVQMIYGFDKVNVLGTISGVSFFTNFTEEEVATNYIVKIGTTANSTYNFDTPEFIDETAFVQVFNGALSAEAGTGELFIPFTTPFVYNNTSNLVVSVRREGGAALGTQNFVGTSYAQDGSGDFVINYGDAAAFDYTAVTGTVYNFLPNANFFIQRPMTNVSGTVTDGTNGIEGAIVRLAGAETFTSTTDVNGHYSIRVIANEAYELSVTAIGYENIVEPNYQVGGDDIAGANYTMAVVTADISGVITKGGAPIWGATITLVGTTHTYTTDFTGTYTLTGVTMNETYDVSITASGESEYTTQLYVGEVNIERNFDILATNIESTLSAVTIFPNPAKGIVTIENSANCMLRVVNMLGEIVFTQNVTSDRQIIKYGDLVQGIYFFQITDGKGNSAVKRIVHNK</sequence>
<comment type="caution">
    <text evidence="4">The sequence shown here is derived from an EMBL/GenBank/DDBJ whole genome shotgun (WGS) entry which is preliminary data.</text>
</comment>
<reference evidence="4 5" key="1">
    <citation type="submission" date="2021-01" db="EMBL/GenBank/DDBJ databases">
        <title>Carboxyliciviraga sp.nov., isolated from coastal sediments.</title>
        <authorList>
            <person name="Lu D."/>
            <person name="Zhang T."/>
        </authorList>
    </citation>
    <scope>NUCLEOTIDE SEQUENCE [LARGE SCALE GENOMIC DNA]</scope>
    <source>
        <strain evidence="4 5">N1Y132</strain>
    </source>
</reference>
<dbReference type="Pfam" id="PF18962">
    <property type="entry name" value="Por_Secre_tail"/>
    <property type="match status" value="1"/>
</dbReference>
<proteinExistence type="predicted"/>
<evidence type="ECO:0000313" key="4">
    <source>
        <dbReference type="EMBL" id="MBK3516481.1"/>
    </source>
</evidence>
<keyword evidence="1" id="KW-0732">Signal</keyword>
<dbReference type="Pfam" id="PF13620">
    <property type="entry name" value="CarboxypepD_reg"/>
    <property type="match status" value="2"/>
</dbReference>
<organism evidence="4 5">
    <name type="scientific">Carboxylicivirga marina</name>
    <dbReference type="NCBI Taxonomy" id="2800988"/>
    <lineage>
        <taxon>Bacteria</taxon>
        <taxon>Pseudomonadati</taxon>
        <taxon>Bacteroidota</taxon>
        <taxon>Bacteroidia</taxon>
        <taxon>Marinilabiliales</taxon>
        <taxon>Marinilabiliaceae</taxon>
        <taxon>Carboxylicivirga</taxon>
    </lineage>
</organism>
<dbReference type="SUPFAM" id="SSF49464">
    <property type="entry name" value="Carboxypeptidase regulatory domain-like"/>
    <property type="match status" value="2"/>
</dbReference>
<dbReference type="Gene3D" id="2.60.40.10">
    <property type="entry name" value="Immunoglobulins"/>
    <property type="match status" value="2"/>
</dbReference>
<feature type="domain" description="Secretion system C-terminal sorting" evidence="3">
    <location>
        <begin position="867"/>
        <end position="935"/>
    </location>
</feature>
<accession>A0ABS1HFU4</accession>
<dbReference type="Pfam" id="PF07705">
    <property type="entry name" value="CARDB"/>
    <property type="match status" value="1"/>
</dbReference>
<keyword evidence="5" id="KW-1185">Reference proteome</keyword>
<dbReference type="InterPro" id="IPR013783">
    <property type="entry name" value="Ig-like_fold"/>
</dbReference>
<dbReference type="Gene3D" id="2.60.40.1120">
    <property type="entry name" value="Carboxypeptidase-like, regulatory domain"/>
    <property type="match status" value="2"/>
</dbReference>
<dbReference type="NCBIfam" id="TIGR04183">
    <property type="entry name" value="Por_Secre_tail"/>
    <property type="match status" value="1"/>
</dbReference>
<feature type="domain" description="CARDB" evidence="2">
    <location>
        <begin position="169"/>
        <end position="252"/>
    </location>
</feature>
<name>A0ABS1HFU4_9BACT</name>
<feature type="chain" id="PRO_5046502176" evidence="1">
    <location>
        <begin position="25"/>
        <end position="938"/>
    </location>
</feature>
<protein>
    <submittedName>
        <fullName evidence="4">Carboxypeptidase regulatory-like domain-containing protein</fullName>
    </submittedName>
</protein>
<feature type="signal peptide" evidence="1">
    <location>
        <begin position="1"/>
        <end position="24"/>
    </location>
</feature>
<dbReference type="Proteomes" id="UP000605676">
    <property type="component" value="Unassembled WGS sequence"/>
</dbReference>
<evidence type="ECO:0000256" key="1">
    <source>
        <dbReference type="SAM" id="SignalP"/>
    </source>
</evidence>
<evidence type="ECO:0000313" key="5">
    <source>
        <dbReference type="Proteomes" id="UP000605676"/>
    </source>
</evidence>
<dbReference type="EMBL" id="JAENRR010000006">
    <property type="protein sequence ID" value="MBK3516481.1"/>
    <property type="molecule type" value="Genomic_DNA"/>
</dbReference>
<evidence type="ECO:0000259" key="3">
    <source>
        <dbReference type="Pfam" id="PF18962"/>
    </source>
</evidence>
<dbReference type="InterPro" id="IPR026444">
    <property type="entry name" value="Secre_tail"/>
</dbReference>